<protein>
    <submittedName>
        <fullName evidence="3">Putative membrane integral protein</fullName>
    </submittedName>
</protein>
<dbReference type="VEuPathDB" id="MicrosporidiaDB:M970_020910"/>
<gene>
    <name evidence="3" type="ORF">ECU02_0960</name>
</gene>
<dbReference type="EMBL" id="KC513608">
    <property type="protein sequence ID" value="AGE95585.1"/>
    <property type="molecule type" value="Genomic_DNA"/>
</dbReference>
<accession>M1K916</accession>
<dbReference type="SMART" id="SM01190">
    <property type="entry name" value="EMP24_GP25L"/>
    <property type="match status" value="1"/>
</dbReference>
<dbReference type="VEuPathDB" id="MicrosporidiaDB:AEWQ_020900"/>
<keyword evidence="1" id="KW-1133">Transmembrane helix</keyword>
<dbReference type="VEuPathDB" id="MicrosporidiaDB:AEWR_020910"/>
<feature type="transmembrane region" description="Helical" evidence="1">
    <location>
        <begin position="20"/>
        <end position="38"/>
    </location>
</feature>
<keyword evidence="1" id="KW-0472">Membrane</keyword>
<proteinExistence type="predicted"/>
<sequence length="221" mass="25448">MAANVPSKYGRRQKYCVYKQPMIFVLHLGLIVGEIFSVRRKRNIEIEFDVIENKICKGYLKPINCKNSSFKALLESEGGSVYLSSESLPVDTETHFSFNISEPKVLSMVLTPVVIDGSQPYTFGEIELDFTAQFDTFKKDVAKKVSVEPAMAAMTKLDNLLHELNNESEYLAHRMGSVDYEHRRMFSFVTVFSVITLVIYFAVNSYELYSLKRFFQRKKMI</sequence>
<reference evidence="3" key="1">
    <citation type="journal article" date="2013" name="Eukaryot. Cell">
        <title>Extremely Reduced Levels of Heterozygosity in the Vertebrate Pathogen Encephalitozoon cuniculi.</title>
        <authorList>
            <person name="Selman M."/>
            <person name="Sak B."/>
            <person name="Kvac M."/>
            <person name="Farinelli L."/>
            <person name="Weiss L.M."/>
            <person name="Corradi N."/>
        </authorList>
    </citation>
    <scope>NUCLEOTIDE SEQUENCE</scope>
</reference>
<dbReference type="InterPro" id="IPR009038">
    <property type="entry name" value="GOLD_dom"/>
</dbReference>
<feature type="domain" description="GOLD" evidence="2">
    <location>
        <begin position="45"/>
        <end position="216"/>
    </location>
</feature>
<evidence type="ECO:0000256" key="1">
    <source>
        <dbReference type="SAM" id="Phobius"/>
    </source>
</evidence>
<organism evidence="3">
    <name type="scientific">Encephalitozoon cuniculi</name>
    <name type="common">Microsporidian parasite</name>
    <dbReference type="NCBI Taxonomy" id="6035"/>
    <lineage>
        <taxon>Eukaryota</taxon>
        <taxon>Fungi</taxon>
        <taxon>Fungi incertae sedis</taxon>
        <taxon>Microsporidia</taxon>
        <taxon>Unikaryonidae</taxon>
        <taxon>Encephalitozoon</taxon>
    </lineage>
</organism>
<dbReference type="VEuPathDB" id="MicrosporidiaDB:ECU02_0960"/>
<dbReference type="VEuPathDB" id="MicrosporidiaDB:AEWD_020930"/>
<evidence type="ECO:0000259" key="2">
    <source>
        <dbReference type="SMART" id="SM01190"/>
    </source>
</evidence>
<keyword evidence="1" id="KW-0812">Transmembrane</keyword>
<dbReference type="Pfam" id="PF01105">
    <property type="entry name" value="EMP24_GP25L"/>
    <property type="match status" value="1"/>
</dbReference>
<dbReference type="AlphaFoldDB" id="M1K916"/>
<evidence type="ECO:0000313" key="3">
    <source>
        <dbReference type="EMBL" id="AGE95585.1"/>
    </source>
</evidence>
<feature type="transmembrane region" description="Helical" evidence="1">
    <location>
        <begin position="185"/>
        <end position="203"/>
    </location>
</feature>
<name>M1K916_ENCCN</name>